<proteinExistence type="predicted"/>
<evidence type="ECO:0000313" key="6">
    <source>
        <dbReference type="Proteomes" id="UP000663829"/>
    </source>
</evidence>
<protein>
    <submittedName>
        <fullName evidence="3">Uncharacterized protein</fullName>
    </submittedName>
</protein>
<dbReference type="Proteomes" id="UP000677228">
    <property type="component" value="Unassembled WGS sequence"/>
</dbReference>
<dbReference type="AlphaFoldDB" id="A0A815U767"/>
<reference evidence="3" key="1">
    <citation type="submission" date="2021-02" db="EMBL/GenBank/DDBJ databases">
        <authorList>
            <person name="Nowell W R."/>
        </authorList>
    </citation>
    <scope>NUCLEOTIDE SEQUENCE</scope>
</reference>
<evidence type="ECO:0000313" key="5">
    <source>
        <dbReference type="EMBL" id="CAF4372810.1"/>
    </source>
</evidence>
<dbReference type="EMBL" id="CAJOBC010088777">
    <property type="protein sequence ID" value="CAF4372810.1"/>
    <property type="molecule type" value="Genomic_DNA"/>
</dbReference>
<dbReference type="Proteomes" id="UP000663829">
    <property type="component" value="Unassembled WGS sequence"/>
</dbReference>
<dbReference type="Proteomes" id="UP000681722">
    <property type="component" value="Unassembled WGS sequence"/>
</dbReference>
<evidence type="ECO:0000313" key="3">
    <source>
        <dbReference type="EMBL" id="CAF1512343.1"/>
    </source>
</evidence>
<dbReference type="Gene3D" id="2.60.120.920">
    <property type="match status" value="1"/>
</dbReference>
<dbReference type="EMBL" id="CAJNOQ010023237">
    <property type="protein sequence ID" value="CAF1512343.1"/>
    <property type="molecule type" value="Genomic_DNA"/>
</dbReference>
<gene>
    <name evidence="3" type="ORF">GPM918_LOCUS37169</name>
    <name evidence="2" type="ORF">OVA965_LOCUS36054</name>
    <name evidence="5" type="ORF">SRO942_LOCUS37928</name>
    <name evidence="4" type="ORF">TMI583_LOCUS37043</name>
</gene>
<dbReference type="Proteomes" id="UP000682733">
    <property type="component" value="Unassembled WGS sequence"/>
</dbReference>
<keyword evidence="1" id="KW-0175">Coiled coil</keyword>
<evidence type="ECO:0000313" key="4">
    <source>
        <dbReference type="EMBL" id="CAF4271201.1"/>
    </source>
</evidence>
<name>A0A815U767_9BILA</name>
<dbReference type="EMBL" id="CAJNOK010032137">
    <property type="protein sequence ID" value="CAF1480776.1"/>
    <property type="molecule type" value="Genomic_DNA"/>
</dbReference>
<dbReference type="InterPro" id="IPR043136">
    <property type="entry name" value="B30.2/SPRY_sf"/>
</dbReference>
<evidence type="ECO:0000313" key="2">
    <source>
        <dbReference type="EMBL" id="CAF1480776.1"/>
    </source>
</evidence>
<accession>A0A815U767</accession>
<comment type="caution">
    <text evidence="3">The sequence shown here is derived from an EMBL/GenBank/DDBJ whole genome shotgun (WGS) entry which is preliminary data.</text>
</comment>
<organism evidence="3 6">
    <name type="scientific">Didymodactylos carnosus</name>
    <dbReference type="NCBI Taxonomy" id="1234261"/>
    <lineage>
        <taxon>Eukaryota</taxon>
        <taxon>Metazoa</taxon>
        <taxon>Spiralia</taxon>
        <taxon>Gnathifera</taxon>
        <taxon>Rotifera</taxon>
        <taxon>Eurotatoria</taxon>
        <taxon>Bdelloidea</taxon>
        <taxon>Philodinida</taxon>
        <taxon>Philodinidae</taxon>
        <taxon>Didymodactylos</taxon>
    </lineage>
</organism>
<dbReference type="EMBL" id="CAJOBA010054054">
    <property type="protein sequence ID" value="CAF4271201.1"/>
    <property type="molecule type" value="Genomic_DNA"/>
</dbReference>
<feature type="coiled-coil region" evidence="1">
    <location>
        <begin position="106"/>
        <end position="154"/>
    </location>
</feature>
<sequence>MAGTSPQLKNDCKACERGVFTCTGCKSNFCKPHFIEHRQQLSVEFDHLIYDYDSLQQQLLVEQPTSTAEKILLDNVDKWELEMIKRVRETAERTREIVWQFFKKRNENISEQLQSLSSVLRTAKNDENYVESTLEKWKQQIIEMKETVEKHISTVHINIDTSGSDQIYWEEMIKVKQQSEISKRVLTLGKERFQSTLGNVCLREDGLIAEGREAWWSDVRGSNLYRSGIHQIHLKVEKLCTKDIMVGIISSKVPMNRCSYAFEGSYGWHLQGKSIYRNGILTTICYDADVIEDDEFILTINCTQQNISLLNKRTNRQSQIPIVLQTTPFPWQLRLNLCDLGSCVRIIE</sequence>
<evidence type="ECO:0000256" key="1">
    <source>
        <dbReference type="SAM" id="Coils"/>
    </source>
</evidence>
<keyword evidence="6" id="KW-1185">Reference proteome</keyword>